<dbReference type="AlphaFoldDB" id="A0A1X7UZV2"/>
<dbReference type="EnsemblMetazoa" id="Aqu2.1.33303_001">
    <property type="protein sequence ID" value="Aqu2.1.33303_001"/>
    <property type="gene ID" value="Aqu2.1.33303"/>
</dbReference>
<dbReference type="PANTHER" id="PTHR47018">
    <property type="entry name" value="CXC DOMAIN-CONTAINING PROTEIN-RELATED"/>
    <property type="match status" value="1"/>
</dbReference>
<protein>
    <submittedName>
        <fullName evidence="1">Uncharacterized protein</fullName>
    </submittedName>
</protein>
<name>A0A1X7UZV2_AMPQE</name>
<proteinExistence type="predicted"/>
<dbReference type="InParanoid" id="A0A1X7UZV2"/>
<accession>A0A1X7UZV2</accession>
<organism evidence="1">
    <name type="scientific">Amphimedon queenslandica</name>
    <name type="common">Sponge</name>
    <dbReference type="NCBI Taxonomy" id="400682"/>
    <lineage>
        <taxon>Eukaryota</taxon>
        <taxon>Metazoa</taxon>
        <taxon>Porifera</taxon>
        <taxon>Demospongiae</taxon>
        <taxon>Heteroscleromorpha</taxon>
        <taxon>Haplosclerida</taxon>
        <taxon>Niphatidae</taxon>
        <taxon>Amphimedon</taxon>
    </lineage>
</organism>
<dbReference type="eggNOG" id="ENOG502QUFX">
    <property type="taxonomic scope" value="Eukaryota"/>
</dbReference>
<reference evidence="1" key="1">
    <citation type="submission" date="2017-05" db="UniProtKB">
        <authorList>
            <consortium name="EnsemblMetazoa"/>
        </authorList>
    </citation>
    <scope>IDENTIFICATION</scope>
</reference>
<sequence length="567" mass="64171">MYEDRLRDLGICKEMNKTHFKKVLSHFVNAQEQSDGKNSLLVFDSAIQELLLKSQDCTFQEDTLILQKTANIIRKEIFSQSTKWFPFNYSFRDDCQSECVPHSLKLLTNMIITGGDIQDQNKGYSQQLGLSVSYDRVLQVNNELADSVCQDFNLKGVVCPSQLRKGVFTIAALDNKDHNPSSTTAKGSFHGTGISLFQSPTVVNQGTCQEKLLLLIARKNMHYLIIILYNKKDDISVPKPPNDIVANHNNFLHMAVNQEECWIENSIKLLEKEVLESDDKIAWSAYHASLQSSSAMIPALNQLLPLFYEKAATAAMIKHGMDVIRKSIEYLNPGQIPIVTFDAPLFALAKQIQWNWPLTYGENLCFAVSTSKWQCGRHFGEYLESSGWTTALTEAKIGTCGVTDSFLKATHLTRTRHAHQLSALALSTLQHDAFLLNGKDSKESWRKNAIAKSPTFAYWDTILRLELLGLIFRKEFLMYIQTLKAITPWFFALDHQNYARWIPIHIRDMESLSSTVIHEFKDNGLWVIQKTPHCFTAMPIDQAHEQNNELVKGSGGVVGLTENPSAF</sequence>
<evidence type="ECO:0000313" key="1">
    <source>
        <dbReference type="EnsemblMetazoa" id="Aqu2.1.33303_001"/>
    </source>
</evidence>